<protein>
    <submittedName>
        <fullName evidence="2">Type II secretion system protein</fullName>
    </submittedName>
</protein>
<keyword evidence="3" id="KW-1185">Reference proteome</keyword>
<dbReference type="EMBL" id="BAAANN010000002">
    <property type="protein sequence ID" value="GAA1942466.1"/>
    <property type="molecule type" value="Genomic_DNA"/>
</dbReference>
<accession>A0ABP5BEA2</accession>
<feature type="transmembrane region" description="Helical" evidence="1">
    <location>
        <begin position="232"/>
        <end position="252"/>
    </location>
</feature>
<comment type="caution">
    <text evidence="2">The sequence shown here is derived from an EMBL/GenBank/DDBJ whole genome shotgun (WGS) entry which is preliminary data.</text>
</comment>
<keyword evidence="1" id="KW-1133">Transmembrane helix</keyword>
<organism evidence="2 3">
    <name type="scientific">Amycolatopsis minnesotensis</name>
    <dbReference type="NCBI Taxonomy" id="337894"/>
    <lineage>
        <taxon>Bacteria</taxon>
        <taxon>Bacillati</taxon>
        <taxon>Actinomycetota</taxon>
        <taxon>Actinomycetes</taxon>
        <taxon>Pseudonocardiales</taxon>
        <taxon>Pseudonocardiaceae</taxon>
        <taxon>Amycolatopsis</taxon>
    </lineage>
</organism>
<feature type="transmembrane region" description="Helical" evidence="1">
    <location>
        <begin position="49"/>
        <end position="77"/>
    </location>
</feature>
<dbReference type="PANTHER" id="PTHR35007:SF4">
    <property type="entry name" value="CONSERVED TRANSMEMBRANE PROTEIN-RELATED"/>
    <property type="match status" value="1"/>
</dbReference>
<gene>
    <name evidence="2" type="ORF">GCM10009754_07330</name>
</gene>
<evidence type="ECO:0000313" key="3">
    <source>
        <dbReference type="Proteomes" id="UP001501116"/>
    </source>
</evidence>
<sequence>MVVVVTCSLLLSGCALLSWPADGSAARLRGLWEAKPRSWQVPAGWWRVASPVAVIALAAVAGGPAGAVAAGLLTAAVRCRWRAERQARVRRALAAALADAMRAMVTELRAGAHPARAVEVAAEDSPPALAGELRELAGHARLGVVPRGRGTGATDALRRAWALADEHGVPLAEAADSVRRGVVAEAAFAAQCEARMAGPRASAAVLALLPVFGVALGEAMGASPVRVLTGTVAGQLLAVAGCALLFAGVVWSSRVTGRAVTR</sequence>
<dbReference type="Proteomes" id="UP001501116">
    <property type="component" value="Unassembled WGS sequence"/>
</dbReference>
<keyword evidence="1" id="KW-0472">Membrane</keyword>
<evidence type="ECO:0000256" key="1">
    <source>
        <dbReference type="SAM" id="Phobius"/>
    </source>
</evidence>
<keyword evidence="1" id="KW-0812">Transmembrane</keyword>
<dbReference type="PANTHER" id="PTHR35007">
    <property type="entry name" value="INTEGRAL MEMBRANE PROTEIN-RELATED"/>
    <property type="match status" value="1"/>
</dbReference>
<evidence type="ECO:0000313" key="2">
    <source>
        <dbReference type="EMBL" id="GAA1942466.1"/>
    </source>
</evidence>
<feature type="transmembrane region" description="Helical" evidence="1">
    <location>
        <begin position="201"/>
        <end position="220"/>
    </location>
</feature>
<name>A0ABP5BEA2_9PSEU</name>
<proteinExistence type="predicted"/>
<reference evidence="3" key="1">
    <citation type="journal article" date="2019" name="Int. J. Syst. Evol. Microbiol.">
        <title>The Global Catalogue of Microorganisms (GCM) 10K type strain sequencing project: providing services to taxonomists for standard genome sequencing and annotation.</title>
        <authorList>
            <consortium name="The Broad Institute Genomics Platform"/>
            <consortium name="The Broad Institute Genome Sequencing Center for Infectious Disease"/>
            <person name="Wu L."/>
            <person name="Ma J."/>
        </authorList>
    </citation>
    <scope>NUCLEOTIDE SEQUENCE [LARGE SCALE GENOMIC DNA]</scope>
    <source>
        <strain evidence="3">JCM 14545</strain>
    </source>
</reference>